<dbReference type="AlphaFoldDB" id="A0A225WKZ6"/>
<organism evidence="1 2">
    <name type="scientific">Phytophthora megakarya</name>
    <dbReference type="NCBI Taxonomy" id="4795"/>
    <lineage>
        <taxon>Eukaryota</taxon>
        <taxon>Sar</taxon>
        <taxon>Stramenopiles</taxon>
        <taxon>Oomycota</taxon>
        <taxon>Peronosporomycetes</taxon>
        <taxon>Peronosporales</taxon>
        <taxon>Peronosporaceae</taxon>
        <taxon>Phytophthora</taxon>
    </lineage>
</organism>
<protein>
    <submittedName>
        <fullName evidence="1">Uncharacterized protein</fullName>
    </submittedName>
</protein>
<sequence length="65" mass="7175">MLNCKQAGIVSSGTPVFMDRGKTGISAGATIGLQLHFCTRHIAGNIKRKFKDKFTSDLECRLYEI</sequence>
<evidence type="ECO:0000313" key="1">
    <source>
        <dbReference type="EMBL" id="OWZ18373.1"/>
    </source>
</evidence>
<keyword evidence="2" id="KW-1185">Reference proteome</keyword>
<gene>
    <name evidence="1" type="ORF">PHMEG_0007544</name>
</gene>
<comment type="caution">
    <text evidence="1">The sequence shown here is derived from an EMBL/GenBank/DDBJ whole genome shotgun (WGS) entry which is preliminary data.</text>
</comment>
<reference evidence="2" key="1">
    <citation type="submission" date="2017-03" db="EMBL/GenBank/DDBJ databases">
        <title>Phytopthora megakarya and P. palmivora, two closely related causual agents of cacao black pod achieved similar genome size and gene model numbers by different mechanisms.</title>
        <authorList>
            <person name="Ali S."/>
            <person name="Shao J."/>
            <person name="Larry D.J."/>
            <person name="Kronmiller B."/>
            <person name="Shen D."/>
            <person name="Strem M.D."/>
            <person name="Melnick R.L."/>
            <person name="Guiltinan M.J."/>
            <person name="Tyler B.M."/>
            <person name="Meinhardt L.W."/>
            <person name="Bailey B.A."/>
        </authorList>
    </citation>
    <scope>NUCLEOTIDE SEQUENCE [LARGE SCALE GENOMIC DNA]</scope>
    <source>
        <strain evidence="2">zdho120</strain>
    </source>
</reference>
<dbReference type="Proteomes" id="UP000198211">
    <property type="component" value="Unassembled WGS sequence"/>
</dbReference>
<name>A0A225WKZ6_9STRA</name>
<dbReference type="OrthoDB" id="165010at2759"/>
<accession>A0A225WKZ6</accession>
<evidence type="ECO:0000313" key="2">
    <source>
        <dbReference type="Proteomes" id="UP000198211"/>
    </source>
</evidence>
<proteinExistence type="predicted"/>
<dbReference type="EMBL" id="NBNE01000598">
    <property type="protein sequence ID" value="OWZ18373.1"/>
    <property type="molecule type" value="Genomic_DNA"/>
</dbReference>